<dbReference type="AlphaFoldDB" id="A0A9D3WCS5"/>
<reference evidence="1 2" key="1">
    <citation type="journal article" date="2021" name="Plant Biotechnol. J.">
        <title>Multi-omics assisted identification of the key and species-specific regulatory components of drought-tolerant mechanisms in Gossypium stocksii.</title>
        <authorList>
            <person name="Yu D."/>
            <person name="Ke L."/>
            <person name="Zhang D."/>
            <person name="Wu Y."/>
            <person name="Sun Y."/>
            <person name="Mei J."/>
            <person name="Sun J."/>
            <person name="Sun Y."/>
        </authorList>
    </citation>
    <scope>NUCLEOTIDE SEQUENCE [LARGE SCALE GENOMIC DNA]</scope>
    <source>
        <strain evidence="2">cv. E1</strain>
        <tissue evidence="1">Leaf</tissue>
    </source>
</reference>
<organism evidence="1 2">
    <name type="scientific">Gossypium stocksii</name>
    <dbReference type="NCBI Taxonomy" id="47602"/>
    <lineage>
        <taxon>Eukaryota</taxon>
        <taxon>Viridiplantae</taxon>
        <taxon>Streptophyta</taxon>
        <taxon>Embryophyta</taxon>
        <taxon>Tracheophyta</taxon>
        <taxon>Spermatophyta</taxon>
        <taxon>Magnoliopsida</taxon>
        <taxon>eudicotyledons</taxon>
        <taxon>Gunneridae</taxon>
        <taxon>Pentapetalae</taxon>
        <taxon>rosids</taxon>
        <taxon>malvids</taxon>
        <taxon>Malvales</taxon>
        <taxon>Malvaceae</taxon>
        <taxon>Malvoideae</taxon>
        <taxon>Gossypium</taxon>
    </lineage>
</organism>
<protein>
    <submittedName>
        <fullName evidence="1">Uncharacterized protein</fullName>
    </submittedName>
</protein>
<proteinExistence type="predicted"/>
<sequence length="58" mass="6714">ARTTCENMGFHQHPHINTREKEKQPLSVEAHLSRIEARLGTMENQVSTILDILQSRYP</sequence>
<dbReference type="EMBL" id="JAIQCV010000002">
    <property type="protein sequence ID" value="KAH1122219.1"/>
    <property type="molecule type" value="Genomic_DNA"/>
</dbReference>
<gene>
    <name evidence="1" type="ORF">J1N35_005379</name>
</gene>
<evidence type="ECO:0000313" key="1">
    <source>
        <dbReference type="EMBL" id="KAH1122219.1"/>
    </source>
</evidence>
<comment type="caution">
    <text evidence="1">The sequence shown here is derived from an EMBL/GenBank/DDBJ whole genome shotgun (WGS) entry which is preliminary data.</text>
</comment>
<feature type="non-terminal residue" evidence="1">
    <location>
        <position position="1"/>
    </location>
</feature>
<keyword evidence="2" id="KW-1185">Reference proteome</keyword>
<accession>A0A9D3WCS5</accession>
<name>A0A9D3WCS5_9ROSI</name>
<evidence type="ECO:0000313" key="2">
    <source>
        <dbReference type="Proteomes" id="UP000828251"/>
    </source>
</evidence>
<dbReference type="Proteomes" id="UP000828251">
    <property type="component" value="Unassembled WGS sequence"/>
</dbReference>